<sequence>MLLHASTRYAAYGRDLEYMWHWEILRDDEFVQEGCSLSERSAREAVALVVRFFERQDCASASGVNVDGIRNLLRDAGLGAPEVVRGAESVQRGKDNPQGD</sequence>
<dbReference type="OrthoDB" id="8448481at2"/>
<gene>
    <name evidence="1" type="primary">mmoD</name>
    <name evidence="1" type="ORF">D1O30_04875</name>
</gene>
<evidence type="ECO:0000313" key="2">
    <source>
        <dbReference type="Proteomes" id="UP000268623"/>
    </source>
</evidence>
<dbReference type="InterPro" id="IPR017256">
    <property type="entry name" value="MmoD"/>
</dbReference>
<comment type="caution">
    <text evidence="1">The sequence shown here is derived from an EMBL/GenBank/DDBJ whole genome shotgun (WGS) entry which is preliminary data.</text>
</comment>
<proteinExistence type="predicted"/>
<organism evidence="1 2">
    <name type="scientific">Methylocystis hirsuta</name>
    <dbReference type="NCBI Taxonomy" id="369798"/>
    <lineage>
        <taxon>Bacteria</taxon>
        <taxon>Pseudomonadati</taxon>
        <taxon>Pseudomonadota</taxon>
        <taxon>Alphaproteobacteria</taxon>
        <taxon>Hyphomicrobiales</taxon>
        <taxon>Methylocystaceae</taxon>
        <taxon>Methylocystis</taxon>
    </lineage>
</organism>
<keyword evidence="2" id="KW-1185">Reference proteome</keyword>
<keyword evidence="1" id="KW-0503">Monooxygenase</keyword>
<dbReference type="GO" id="GO:0004497">
    <property type="term" value="F:monooxygenase activity"/>
    <property type="evidence" value="ECO:0007669"/>
    <property type="project" value="UniProtKB-KW"/>
</dbReference>
<evidence type="ECO:0000313" key="1">
    <source>
        <dbReference type="EMBL" id="RNJ51541.1"/>
    </source>
</evidence>
<name>A0A3M9XU44_9HYPH</name>
<dbReference type="NCBIfam" id="TIGR04550">
    <property type="entry name" value="sMetMonox_MmoD"/>
    <property type="match status" value="1"/>
</dbReference>
<dbReference type="Proteomes" id="UP000268623">
    <property type="component" value="Unassembled WGS sequence"/>
</dbReference>
<dbReference type="AlphaFoldDB" id="A0A3M9XU44"/>
<accession>A0A3M9XU44</accession>
<dbReference type="EMBL" id="QWDD01000001">
    <property type="protein sequence ID" value="RNJ51541.1"/>
    <property type="molecule type" value="Genomic_DNA"/>
</dbReference>
<protein>
    <submittedName>
        <fullName evidence="1">Soluble methane monooxygenase-binding protein MmoD</fullName>
    </submittedName>
</protein>
<reference evidence="1 2" key="1">
    <citation type="submission" date="2018-08" db="EMBL/GenBank/DDBJ databases">
        <title>Genome sequence of Methylocystis hirsuta CSC1, a methanotroph able to accumulate PHAs.</title>
        <authorList>
            <person name="Bordel S."/>
            <person name="Rodriguez E."/>
            <person name="Gancedo J."/>
            <person name="Munoz R."/>
        </authorList>
    </citation>
    <scope>NUCLEOTIDE SEQUENCE [LARGE SCALE GENOMIC DNA]</scope>
    <source>
        <strain evidence="1 2">CSC1</strain>
    </source>
</reference>
<keyword evidence="1" id="KW-0560">Oxidoreductase</keyword>